<evidence type="ECO:0000256" key="1">
    <source>
        <dbReference type="SAM" id="MobiDB-lite"/>
    </source>
</evidence>
<evidence type="ECO:0000313" key="2">
    <source>
        <dbReference type="EMBL" id="VYS60462.1"/>
    </source>
</evidence>
<protein>
    <submittedName>
        <fullName evidence="2">Uncharacterized protein</fullName>
    </submittedName>
</protein>
<dbReference type="ExpressionAtlas" id="A0A654FHY7">
    <property type="expression patterns" value="baseline"/>
</dbReference>
<organism evidence="2 3">
    <name type="scientific">Arabidopsis thaliana</name>
    <name type="common">Mouse-ear cress</name>
    <dbReference type="NCBI Taxonomy" id="3702"/>
    <lineage>
        <taxon>Eukaryota</taxon>
        <taxon>Viridiplantae</taxon>
        <taxon>Streptophyta</taxon>
        <taxon>Embryophyta</taxon>
        <taxon>Tracheophyta</taxon>
        <taxon>Spermatophyta</taxon>
        <taxon>Magnoliopsida</taxon>
        <taxon>eudicotyledons</taxon>
        <taxon>Gunneridae</taxon>
        <taxon>Pentapetalae</taxon>
        <taxon>rosids</taxon>
        <taxon>malvids</taxon>
        <taxon>Brassicales</taxon>
        <taxon>Brassicaceae</taxon>
        <taxon>Camelineae</taxon>
        <taxon>Arabidopsis</taxon>
    </lineage>
</organism>
<gene>
    <name evidence="2" type="ORF">AN1_LOCUS15898</name>
</gene>
<feature type="region of interest" description="Disordered" evidence="1">
    <location>
        <begin position="1"/>
        <end position="20"/>
    </location>
</feature>
<dbReference type="EMBL" id="CACRSJ010000106">
    <property type="protein sequence ID" value="VYS60462.1"/>
    <property type="molecule type" value="Genomic_DNA"/>
</dbReference>
<proteinExistence type="predicted"/>
<accession>A0A654FHY7</accession>
<sequence length="100" mass="11059">MAFTILSDAPAEAPTSGGDGLLPLSEKHVVIRNKSSEDDFGLKHIPWNGAWASRDDSPVGELPICKECIWEVGQDDVTPICRISREKKNNPYCFEWEDGA</sequence>
<dbReference type="Proteomes" id="UP000426265">
    <property type="component" value="Unassembled WGS sequence"/>
</dbReference>
<dbReference type="AlphaFoldDB" id="A0A654FHY7"/>
<reference evidence="2 3" key="1">
    <citation type="submission" date="2019-11" db="EMBL/GenBank/DDBJ databases">
        <authorList>
            <person name="Jiao W.-B."/>
            <person name="Schneeberger K."/>
        </authorList>
    </citation>
    <scope>NUCLEOTIDE SEQUENCE [LARGE SCALE GENOMIC DNA]</scope>
    <source>
        <strain evidence="3">cv. An-1</strain>
    </source>
</reference>
<name>A0A654FHY7_ARATH</name>
<evidence type="ECO:0000313" key="3">
    <source>
        <dbReference type="Proteomes" id="UP000426265"/>
    </source>
</evidence>